<keyword evidence="3" id="KW-1185">Reference proteome</keyword>
<evidence type="ECO:0000313" key="3">
    <source>
        <dbReference type="Proteomes" id="UP001165085"/>
    </source>
</evidence>
<dbReference type="Proteomes" id="UP001165085">
    <property type="component" value="Unassembled WGS sequence"/>
</dbReference>
<comment type="caution">
    <text evidence="2">The sequence shown here is derived from an EMBL/GenBank/DDBJ whole genome shotgun (WGS) entry which is preliminary data.</text>
</comment>
<dbReference type="AlphaFoldDB" id="A0A9W7ATS7"/>
<keyword evidence="1" id="KW-1133">Transmembrane helix</keyword>
<gene>
    <name evidence="2" type="ORF">TrST_g22</name>
</gene>
<evidence type="ECO:0000313" key="2">
    <source>
        <dbReference type="EMBL" id="GMH75870.1"/>
    </source>
</evidence>
<evidence type="ECO:0000256" key="1">
    <source>
        <dbReference type="SAM" id="Phobius"/>
    </source>
</evidence>
<keyword evidence="1" id="KW-0472">Membrane</keyword>
<protein>
    <submittedName>
        <fullName evidence="2">Uncharacterized protein</fullName>
    </submittedName>
</protein>
<dbReference type="EMBL" id="BRXY01000193">
    <property type="protein sequence ID" value="GMH75870.1"/>
    <property type="molecule type" value="Genomic_DNA"/>
</dbReference>
<sequence length="108" mass="11210">MGIITPPCCALFSISGLIFLGVMGMVINAAPIYIKGIKDPEAASNTCYWGAGCYAATFGISVALLVKERAMGRRDSLEDASDAYGQFGADGKQRLVANRAGAGGYGTH</sequence>
<organism evidence="2 3">
    <name type="scientific">Triparma strigata</name>
    <dbReference type="NCBI Taxonomy" id="1606541"/>
    <lineage>
        <taxon>Eukaryota</taxon>
        <taxon>Sar</taxon>
        <taxon>Stramenopiles</taxon>
        <taxon>Ochrophyta</taxon>
        <taxon>Bolidophyceae</taxon>
        <taxon>Parmales</taxon>
        <taxon>Triparmaceae</taxon>
        <taxon>Triparma</taxon>
    </lineage>
</organism>
<name>A0A9W7ATS7_9STRA</name>
<accession>A0A9W7ATS7</accession>
<proteinExistence type="predicted"/>
<reference evidence="3" key="1">
    <citation type="journal article" date="2023" name="Commun. Biol.">
        <title>Genome analysis of Parmales, the sister group of diatoms, reveals the evolutionary specialization of diatoms from phago-mixotrophs to photoautotrophs.</title>
        <authorList>
            <person name="Ban H."/>
            <person name="Sato S."/>
            <person name="Yoshikawa S."/>
            <person name="Yamada K."/>
            <person name="Nakamura Y."/>
            <person name="Ichinomiya M."/>
            <person name="Sato N."/>
            <person name="Blanc-Mathieu R."/>
            <person name="Endo H."/>
            <person name="Kuwata A."/>
            <person name="Ogata H."/>
        </authorList>
    </citation>
    <scope>NUCLEOTIDE SEQUENCE [LARGE SCALE GENOMIC DNA]</scope>
    <source>
        <strain evidence="3">NIES 3701</strain>
    </source>
</reference>
<feature type="transmembrane region" description="Helical" evidence="1">
    <location>
        <begin position="46"/>
        <end position="66"/>
    </location>
</feature>
<feature type="transmembrane region" description="Helical" evidence="1">
    <location>
        <begin position="12"/>
        <end position="34"/>
    </location>
</feature>
<dbReference type="OrthoDB" id="191455at2759"/>
<keyword evidence="1" id="KW-0812">Transmembrane</keyword>